<evidence type="ECO:0000313" key="1">
    <source>
        <dbReference type="EMBL" id="GAA0162287.1"/>
    </source>
</evidence>
<dbReference type="EMBL" id="BAABME010021069">
    <property type="protein sequence ID" value="GAA0162287.1"/>
    <property type="molecule type" value="Genomic_DNA"/>
</dbReference>
<evidence type="ECO:0000313" key="2">
    <source>
        <dbReference type="Proteomes" id="UP001454036"/>
    </source>
</evidence>
<keyword evidence="2" id="KW-1185">Reference proteome</keyword>
<sequence length="151" mass="15873">MRFGTGLYVVIRGRVEGREAHGCMGITGLMHESRVFLGKRRAWADGRCIGFVLSVGARAWSKRWCEVCAVRRIGAGCICSGIVRAAGLCSELGRGFMLGGGLGQGLVWELCGVENMCGLRLAFAEALDEGLCGGLGGFREGLGGGLDMRGG</sequence>
<dbReference type="AlphaFoldDB" id="A0AAV3QGQ0"/>
<gene>
    <name evidence="1" type="ORF">LIER_39385</name>
</gene>
<dbReference type="Proteomes" id="UP001454036">
    <property type="component" value="Unassembled WGS sequence"/>
</dbReference>
<comment type="caution">
    <text evidence="1">The sequence shown here is derived from an EMBL/GenBank/DDBJ whole genome shotgun (WGS) entry which is preliminary data.</text>
</comment>
<protein>
    <submittedName>
        <fullName evidence="1">Uncharacterized protein</fullName>
    </submittedName>
</protein>
<organism evidence="1 2">
    <name type="scientific">Lithospermum erythrorhizon</name>
    <name type="common">Purple gromwell</name>
    <name type="synonym">Lithospermum officinale var. erythrorhizon</name>
    <dbReference type="NCBI Taxonomy" id="34254"/>
    <lineage>
        <taxon>Eukaryota</taxon>
        <taxon>Viridiplantae</taxon>
        <taxon>Streptophyta</taxon>
        <taxon>Embryophyta</taxon>
        <taxon>Tracheophyta</taxon>
        <taxon>Spermatophyta</taxon>
        <taxon>Magnoliopsida</taxon>
        <taxon>eudicotyledons</taxon>
        <taxon>Gunneridae</taxon>
        <taxon>Pentapetalae</taxon>
        <taxon>asterids</taxon>
        <taxon>lamiids</taxon>
        <taxon>Boraginales</taxon>
        <taxon>Boraginaceae</taxon>
        <taxon>Boraginoideae</taxon>
        <taxon>Lithospermeae</taxon>
        <taxon>Lithospermum</taxon>
    </lineage>
</organism>
<proteinExistence type="predicted"/>
<name>A0AAV3QGQ0_LITER</name>
<accession>A0AAV3QGQ0</accession>
<reference evidence="1 2" key="1">
    <citation type="submission" date="2024-01" db="EMBL/GenBank/DDBJ databases">
        <title>The complete chloroplast genome sequence of Lithospermum erythrorhizon: insights into the phylogenetic relationship among Boraginaceae species and the maternal lineages of purple gromwells.</title>
        <authorList>
            <person name="Okada T."/>
            <person name="Watanabe K."/>
        </authorList>
    </citation>
    <scope>NUCLEOTIDE SEQUENCE [LARGE SCALE GENOMIC DNA]</scope>
</reference>